<evidence type="ECO:0000256" key="2">
    <source>
        <dbReference type="ARBA" id="ARBA00001941"/>
    </source>
</evidence>
<evidence type="ECO:0000259" key="7">
    <source>
        <dbReference type="Pfam" id="PF01761"/>
    </source>
</evidence>
<evidence type="ECO:0000313" key="9">
    <source>
        <dbReference type="EMBL" id="GIQ68866.1"/>
    </source>
</evidence>
<dbReference type="AlphaFoldDB" id="A0A8J4H3H7"/>
<keyword evidence="6" id="KW-0170">Cobalt</keyword>
<feature type="domain" description="3-dehydroquinate synthase N-terminal" evidence="7">
    <location>
        <begin position="69"/>
        <end position="178"/>
    </location>
</feature>
<dbReference type="GO" id="GO:0009073">
    <property type="term" value="P:aromatic amino acid family biosynthetic process"/>
    <property type="evidence" value="ECO:0007669"/>
    <property type="project" value="InterPro"/>
</dbReference>
<evidence type="ECO:0000256" key="5">
    <source>
        <dbReference type="ARBA" id="ARBA00023239"/>
    </source>
</evidence>
<gene>
    <name evidence="9" type="primary">aroB_2</name>
    <name evidence="9" type="ORF">XYCOK13_16900</name>
</gene>
<dbReference type="Proteomes" id="UP000677918">
    <property type="component" value="Unassembled WGS sequence"/>
</dbReference>
<dbReference type="InterPro" id="IPR030963">
    <property type="entry name" value="DHQ_synth_fam"/>
</dbReference>
<evidence type="ECO:0000256" key="4">
    <source>
        <dbReference type="ARBA" id="ARBA00023027"/>
    </source>
</evidence>
<proteinExistence type="predicted"/>
<dbReference type="GO" id="GO:0003856">
    <property type="term" value="F:3-dehydroquinate synthase activity"/>
    <property type="evidence" value="ECO:0007669"/>
    <property type="project" value="TreeGrafter"/>
</dbReference>
<dbReference type="InterPro" id="IPR030960">
    <property type="entry name" value="DHQS/DOIS_N"/>
</dbReference>
<dbReference type="PIRSF" id="PIRSF001455">
    <property type="entry name" value="DHQ_synth"/>
    <property type="match status" value="1"/>
</dbReference>
<dbReference type="Pfam" id="PF01761">
    <property type="entry name" value="DHQ_synthase"/>
    <property type="match status" value="1"/>
</dbReference>
<dbReference type="EMBL" id="BOVK01000020">
    <property type="protein sequence ID" value="GIQ68866.1"/>
    <property type="molecule type" value="Genomic_DNA"/>
</dbReference>
<evidence type="ECO:0000259" key="8">
    <source>
        <dbReference type="Pfam" id="PF24621"/>
    </source>
</evidence>
<dbReference type="GO" id="GO:0046872">
    <property type="term" value="F:metal ion binding"/>
    <property type="evidence" value="ECO:0007669"/>
    <property type="project" value="UniProtKB-KW"/>
</dbReference>
<evidence type="ECO:0000256" key="3">
    <source>
        <dbReference type="ARBA" id="ARBA00022723"/>
    </source>
</evidence>
<comment type="cofactor">
    <cofactor evidence="1">
        <name>NAD(+)</name>
        <dbReference type="ChEBI" id="CHEBI:57540"/>
    </cofactor>
</comment>
<dbReference type="RefSeq" id="WP_213411651.1">
    <property type="nucleotide sequence ID" value="NZ_BOVK01000020.1"/>
</dbReference>
<dbReference type="InterPro" id="IPR056179">
    <property type="entry name" value="DHQS_C"/>
</dbReference>
<comment type="caution">
    <text evidence="9">The sequence shown here is derived from an EMBL/GenBank/DDBJ whole genome shotgun (WGS) entry which is preliminary data.</text>
</comment>
<evidence type="ECO:0000256" key="6">
    <source>
        <dbReference type="ARBA" id="ARBA00023285"/>
    </source>
</evidence>
<dbReference type="CDD" id="cd08197">
    <property type="entry name" value="DOIS"/>
    <property type="match status" value="1"/>
</dbReference>
<dbReference type="Pfam" id="PF24621">
    <property type="entry name" value="DHQS_C"/>
    <property type="match status" value="1"/>
</dbReference>
<accession>A0A8J4H3H7</accession>
<dbReference type="PANTHER" id="PTHR43622">
    <property type="entry name" value="3-DEHYDROQUINATE SYNTHASE"/>
    <property type="match status" value="1"/>
</dbReference>
<comment type="cofactor">
    <cofactor evidence="2">
        <name>Co(2+)</name>
        <dbReference type="ChEBI" id="CHEBI:48828"/>
    </cofactor>
</comment>
<keyword evidence="10" id="KW-1185">Reference proteome</keyword>
<keyword evidence="5" id="KW-0456">Lyase</keyword>
<feature type="domain" description="3-dehydroquinate synthase C-terminal" evidence="8">
    <location>
        <begin position="180"/>
        <end position="321"/>
    </location>
</feature>
<protein>
    <submittedName>
        <fullName evidence="9">3-dehydroquinate synthase</fullName>
    </submittedName>
</protein>
<name>A0A8J4H3H7_9BACL</name>
<dbReference type="Gene3D" id="1.20.1090.10">
    <property type="entry name" value="Dehydroquinate synthase-like - alpha domain"/>
    <property type="match status" value="1"/>
</dbReference>
<dbReference type="PANTHER" id="PTHR43622:SF1">
    <property type="entry name" value="3-DEHYDROQUINATE SYNTHASE"/>
    <property type="match status" value="1"/>
</dbReference>
<reference evidence="9" key="1">
    <citation type="submission" date="2021-04" db="EMBL/GenBank/DDBJ databases">
        <title>Draft genome sequence of Xylanibacillus composti strain K13.</title>
        <authorList>
            <person name="Uke A."/>
            <person name="Chhe C."/>
            <person name="Baramee S."/>
            <person name="Kosugi A."/>
        </authorList>
    </citation>
    <scope>NUCLEOTIDE SEQUENCE</scope>
    <source>
        <strain evidence="9">K13</strain>
    </source>
</reference>
<organism evidence="9 10">
    <name type="scientific">Xylanibacillus composti</name>
    <dbReference type="NCBI Taxonomy" id="1572762"/>
    <lineage>
        <taxon>Bacteria</taxon>
        <taxon>Bacillati</taxon>
        <taxon>Bacillota</taxon>
        <taxon>Bacilli</taxon>
        <taxon>Bacillales</taxon>
        <taxon>Paenibacillaceae</taxon>
        <taxon>Xylanibacillus</taxon>
    </lineage>
</organism>
<evidence type="ECO:0000256" key="1">
    <source>
        <dbReference type="ARBA" id="ARBA00001911"/>
    </source>
</evidence>
<sequence>MLERTIQFGAHAYAFLCGDGALDQFSPAIAALSADRFILIADKELPPFIKARTLHAFEEHGKVHLIETAFGEANKHLQTVQHICEQAVAWGADRRTAVVALGGGVAGNVAGMAAALLYRGLPLIHIPTTLMAASDSVLSLKQAVNLRHGKNLVGTYYTPRAVCVELTFLRTLPMREIRSGLCELVKNLLAIKPERIPEFRTLLRPLGPYTDQEMERFIDFCIDAKTEVMRHDPYERNEGLVLEYGHTVGHALELACKGRYSHGECVGFGMRCAAYIAERFGLLSEYEVRLHEDLLRQIGVKVKVSAQQMAEMEAYWLKDNKRGYRQSQPDHIGFVLLNGLGRMNKESGSSITFVPQSLVREAVHAMACSQEAVKAHGHVD</sequence>
<dbReference type="Gene3D" id="3.40.50.1970">
    <property type="match status" value="1"/>
</dbReference>
<keyword evidence="3" id="KW-0479">Metal-binding</keyword>
<keyword evidence="4" id="KW-0520">NAD</keyword>
<dbReference type="InterPro" id="IPR050071">
    <property type="entry name" value="Dehydroquinate_synthase"/>
</dbReference>
<evidence type="ECO:0000313" key="10">
    <source>
        <dbReference type="Proteomes" id="UP000677918"/>
    </source>
</evidence>
<dbReference type="SUPFAM" id="SSF56796">
    <property type="entry name" value="Dehydroquinate synthase-like"/>
    <property type="match status" value="1"/>
</dbReference>